<evidence type="ECO:0000313" key="2">
    <source>
        <dbReference type="Proteomes" id="UP000316801"/>
    </source>
</evidence>
<dbReference type="AlphaFoldDB" id="A0A549SY33"/>
<sequence>MFSDLAAWLITAFVLNPVQAELRQELQQADASVQMVQQVQQCVASEGPRLIERATGEPVWAVRTAIGLTLGWTSPVSLLDASNPNCAPILRLIDRDTASDASV</sequence>
<protein>
    <submittedName>
        <fullName evidence="1">Uncharacterized protein</fullName>
    </submittedName>
</protein>
<name>A0A549SY33_9HYPH</name>
<organism evidence="1 2">
    <name type="scientific">Rhizobium straminoryzae</name>
    <dbReference type="NCBI Taxonomy" id="1387186"/>
    <lineage>
        <taxon>Bacteria</taxon>
        <taxon>Pseudomonadati</taxon>
        <taxon>Pseudomonadota</taxon>
        <taxon>Alphaproteobacteria</taxon>
        <taxon>Hyphomicrobiales</taxon>
        <taxon>Rhizobiaceae</taxon>
        <taxon>Rhizobium/Agrobacterium group</taxon>
        <taxon>Rhizobium</taxon>
    </lineage>
</organism>
<dbReference type="EMBL" id="VJMG01000073">
    <property type="protein sequence ID" value="TRL34526.1"/>
    <property type="molecule type" value="Genomic_DNA"/>
</dbReference>
<dbReference type="Proteomes" id="UP000316801">
    <property type="component" value="Unassembled WGS sequence"/>
</dbReference>
<gene>
    <name evidence="1" type="ORF">FNA46_21745</name>
</gene>
<keyword evidence="2" id="KW-1185">Reference proteome</keyword>
<comment type="caution">
    <text evidence="1">The sequence shown here is derived from an EMBL/GenBank/DDBJ whole genome shotgun (WGS) entry which is preliminary data.</text>
</comment>
<proteinExistence type="predicted"/>
<accession>A0A549SY33</accession>
<dbReference type="RefSeq" id="WP_143127314.1">
    <property type="nucleotide sequence ID" value="NZ_VJMG01000073.1"/>
</dbReference>
<evidence type="ECO:0000313" key="1">
    <source>
        <dbReference type="EMBL" id="TRL34526.1"/>
    </source>
</evidence>
<reference evidence="1 2" key="1">
    <citation type="submission" date="2019-07" db="EMBL/GenBank/DDBJ databases">
        <title>Ln-dependent methylotrophs.</title>
        <authorList>
            <person name="Tani A."/>
        </authorList>
    </citation>
    <scope>NUCLEOTIDE SEQUENCE [LARGE SCALE GENOMIC DNA]</scope>
    <source>
        <strain evidence="1 2">SM12</strain>
    </source>
</reference>